<dbReference type="InterPro" id="IPR024053">
    <property type="entry name" value="VHL_beta_dom"/>
</dbReference>
<dbReference type="Gene3D" id="3.40.50.1820">
    <property type="entry name" value="alpha/beta hydrolase"/>
    <property type="match status" value="1"/>
</dbReference>
<evidence type="ECO:0000256" key="6">
    <source>
        <dbReference type="ARBA" id="ARBA00023180"/>
    </source>
</evidence>
<evidence type="ECO:0000256" key="3">
    <source>
        <dbReference type="ARBA" id="ARBA00012062"/>
    </source>
</evidence>
<evidence type="ECO:0000313" key="11">
    <source>
        <dbReference type="EMBL" id="SLM38521.1"/>
    </source>
</evidence>
<dbReference type="GO" id="GO:0006508">
    <property type="term" value="P:proteolysis"/>
    <property type="evidence" value="ECO:0007669"/>
    <property type="project" value="InterPro"/>
</dbReference>
<evidence type="ECO:0000256" key="5">
    <source>
        <dbReference type="ARBA" id="ARBA00022825"/>
    </source>
</evidence>
<keyword evidence="4" id="KW-0645">Protease</keyword>
<keyword evidence="4" id="KW-0031">Aminopeptidase</keyword>
<evidence type="ECO:0000256" key="7">
    <source>
        <dbReference type="SAM" id="MobiDB-lite"/>
    </source>
</evidence>
<feature type="domain" description="von Hippel-Lindau disease tumour suppressor beta" evidence="10">
    <location>
        <begin position="156"/>
        <end position="211"/>
    </location>
</feature>
<keyword evidence="6" id="KW-0325">Glycoprotein</keyword>
<dbReference type="Pfam" id="PF00930">
    <property type="entry name" value="DPPIV_N"/>
    <property type="match status" value="1"/>
</dbReference>
<comment type="catalytic activity">
    <reaction evidence="1">
        <text>Release of an N-terminal dipeptide, Xaa-Yaa-|-Zaa-, from a polypeptide, preferentially when Yaa is Pro, provided Zaa is neither Pro nor hydroxyproline.</text>
        <dbReference type="EC" id="3.4.14.5"/>
    </reaction>
</comment>
<dbReference type="SUPFAM" id="SSF82171">
    <property type="entry name" value="DPP6 N-terminal domain-like"/>
    <property type="match status" value="1"/>
</dbReference>
<protein>
    <recommendedName>
        <fullName evidence="3">dipeptidyl-peptidase IV</fullName>
        <ecNumber evidence="3">3.4.14.5</ecNumber>
    </recommendedName>
</protein>
<feature type="domain" description="Dipeptidylpeptidase IV N-terminal" evidence="9">
    <location>
        <begin position="267"/>
        <end position="547"/>
    </location>
</feature>
<keyword evidence="4" id="KW-0378">Hydrolase</keyword>
<keyword evidence="5" id="KW-0720">Serine protease</keyword>
<dbReference type="InterPro" id="IPR029058">
    <property type="entry name" value="AB_hydrolase_fold"/>
</dbReference>
<accession>A0A1W5D665</accession>
<dbReference type="EC" id="3.4.14.5" evidence="3"/>
<comment type="similarity">
    <text evidence="2">Belongs to the peptidase S9B family.</text>
</comment>
<dbReference type="GO" id="GO:0008239">
    <property type="term" value="F:dipeptidyl-peptidase activity"/>
    <property type="evidence" value="ECO:0007669"/>
    <property type="project" value="UniProtKB-EC"/>
</dbReference>
<feature type="region of interest" description="Disordered" evidence="7">
    <location>
        <begin position="236"/>
        <end position="262"/>
    </location>
</feature>
<dbReference type="Gene3D" id="2.140.10.30">
    <property type="entry name" value="Dipeptidylpeptidase IV, N-terminal domain"/>
    <property type="match status" value="1"/>
</dbReference>
<dbReference type="GO" id="GO:0004177">
    <property type="term" value="F:aminopeptidase activity"/>
    <property type="evidence" value="ECO:0007669"/>
    <property type="project" value="UniProtKB-KW"/>
</dbReference>
<dbReference type="InterPro" id="IPR050278">
    <property type="entry name" value="Serine_Prot_S9B/DPPIV"/>
</dbReference>
<evidence type="ECO:0000313" key="12">
    <source>
        <dbReference type="Proteomes" id="UP000192927"/>
    </source>
</evidence>
<dbReference type="EMBL" id="FWEW01002512">
    <property type="protein sequence ID" value="SLM38521.1"/>
    <property type="molecule type" value="Genomic_DNA"/>
</dbReference>
<dbReference type="PANTHER" id="PTHR11731">
    <property type="entry name" value="PROTEASE FAMILY S9B,C DIPEPTIDYL-PEPTIDASE IV-RELATED"/>
    <property type="match status" value="1"/>
</dbReference>
<organism evidence="11 12">
    <name type="scientific">Lasallia pustulata</name>
    <dbReference type="NCBI Taxonomy" id="136370"/>
    <lineage>
        <taxon>Eukaryota</taxon>
        <taxon>Fungi</taxon>
        <taxon>Dikarya</taxon>
        <taxon>Ascomycota</taxon>
        <taxon>Pezizomycotina</taxon>
        <taxon>Lecanoromycetes</taxon>
        <taxon>OSLEUM clade</taxon>
        <taxon>Umbilicariomycetidae</taxon>
        <taxon>Umbilicariales</taxon>
        <taxon>Umbilicariaceae</taxon>
        <taxon>Lasallia</taxon>
    </lineage>
</organism>
<dbReference type="Pfam" id="PF01847">
    <property type="entry name" value="VHL"/>
    <property type="match status" value="1"/>
</dbReference>
<proteinExistence type="inferred from homology"/>
<dbReference type="SUPFAM" id="SSF53474">
    <property type="entry name" value="alpha/beta-Hydrolases"/>
    <property type="match status" value="1"/>
</dbReference>
<dbReference type="InterPro" id="IPR002469">
    <property type="entry name" value="Peptidase_S9B_N"/>
</dbReference>
<dbReference type="AlphaFoldDB" id="A0A1W5D665"/>
<evidence type="ECO:0000259" key="8">
    <source>
        <dbReference type="Pfam" id="PF00326"/>
    </source>
</evidence>
<sequence length="838" mass="95752">MMSSSYSCRAGAQSVAPKYERSANSAQRVKNVYKETTVSPQWLAHRSFFWYRRDVGPGQFSFVSVDAEQAVRRPAFNHERLAKALNDHGVEAHANEFPFTWIDPSSDGEFVKFRIGEKKWQFRGNGPLTEYDGEINEETLKPMRKERPSDLTNKSTVITFLNRTKGPISLFWIDWDGTPKHYVTVEAGQSNMRETYTGHVWRVMNSETEKAIASFIAGDSDSIAVIEEGMTSVTEAIEESTEERSRQPYRPRLRTESSGTQQQPLQAFVRDYNVWVRDADGQETQLSTSGTEENPFDDKIYRSPDGRFAVAYQYTPEQDHTVYQVESSPKDQIQPRSKHFQYLKPGDRVRIDRPKMFDLAAKKEVATDDSLFQNPFKIEDMGWSTDGKEYWFLYNQRGHQVLRIIGMDTQGGVRSIIEETSKTFIDYSQKVFSYEIRDSNELIWASERDGWNHLYLFDFKTGKMKNRITEGEWIMRSVERVDEEKKQIWFRAFGVVMGQDPYYAQLVRVNFDGSGFTMLTEGDGTHTWKWSPDWKYLIDTWSRVDLAPQTVLRDAETAKEITVLEEGTLEKLLEAGWTAAERFAAPGRDGETMIYGIIIRPSEFDASKKYPVIEQIYAGPQDFFVPKAFSTLIKQHELAELGFVVVQIDGTGTNWRSKAFHDRCYKNLKDAGLPDRIAWMTAASESRPWMDMNRVGIYGSSAGGQSAMSALIWHGDFYKAAVADCGCHDNRMDKLWWNEQWMGWPVDQSYEDSSTVLHAGKLRGALMLIVGELDTNVDPASTMQVVNALNEAGKDYDLLFIPGGGHCVGSSSQYAVRRQRDFLVRHLMGVEPPQKNGG</sequence>
<evidence type="ECO:0000256" key="2">
    <source>
        <dbReference type="ARBA" id="ARBA00006150"/>
    </source>
</evidence>
<evidence type="ECO:0000259" key="9">
    <source>
        <dbReference type="Pfam" id="PF00930"/>
    </source>
</evidence>
<dbReference type="InterPro" id="IPR001375">
    <property type="entry name" value="Peptidase_S9_cat"/>
</dbReference>
<dbReference type="Proteomes" id="UP000192927">
    <property type="component" value="Unassembled WGS sequence"/>
</dbReference>
<dbReference type="Pfam" id="PF00326">
    <property type="entry name" value="Peptidase_S9"/>
    <property type="match status" value="1"/>
</dbReference>
<evidence type="ECO:0000256" key="1">
    <source>
        <dbReference type="ARBA" id="ARBA00001257"/>
    </source>
</evidence>
<evidence type="ECO:0000259" key="10">
    <source>
        <dbReference type="Pfam" id="PF01847"/>
    </source>
</evidence>
<reference evidence="12" key="1">
    <citation type="submission" date="2017-03" db="EMBL/GenBank/DDBJ databases">
        <authorList>
            <person name="Sharma R."/>
            <person name="Thines M."/>
        </authorList>
    </citation>
    <scope>NUCLEOTIDE SEQUENCE [LARGE SCALE GENOMIC DNA]</scope>
</reference>
<keyword evidence="12" id="KW-1185">Reference proteome</keyword>
<dbReference type="GO" id="GO:0008236">
    <property type="term" value="F:serine-type peptidase activity"/>
    <property type="evidence" value="ECO:0007669"/>
    <property type="project" value="UniProtKB-KW"/>
</dbReference>
<name>A0A1W5D665_9LECA</name>
<dbReference type="PANTHER" id="PTHR11731:SF118">
    <property type="entry name" value="BLR1971 PROTEIN"/>
    <property type="match status" value="1"/>
</dbReference>
<evidence type="ECO:0000256" key="4">
    <source>
        <dbReference type="ARBA" id="ARBA00022438"/>
    </source>
</evidence>
<feature type="domain" description="Peptidase S9 prolyl oligopeptidase catalytic" evidence="8">
    <location>
        <begin position="638"/>
        <end position="827"/>
    </location>
</feature>